<organism evidence="1 2">
    <name type="scientific">Candidatus Macondimonas diazotrophica</name>
    <dbReference type="NCBI Taxonomy" id="2305248"/>
    <lineage>
        <taxon>Bacteria</taxon>
        <taxon>Pseudomonadati</taxon>
        <taxon>Pseudomonadota</taxon>
        <taxon>Gammaproteobacteria</taxon>
        <taxon>Chromatiales</taxon>
        <taxon>Ectothiorhodospiraceae</taxon>
        <taxon>Candidatus Macondimonas</taxon>
    </lineage>
</organism>
<dbReference type="OrthoDB" id="1936242at2"/>
<proteinExistence type="predicted"/>
<reference evidence="1 2" key="1">
    <citation type="journal article" date="2019" name="ISME J.">
        <title>Candidatus Macondimonas diazotrophica, a novel gammaproteobacterial genus dominating crude-oil-contaminated coastal sediments.</title>
        <authorList>
            <person name="Karthikeyan S."/>
            <person name="Konstantinidis K."/>
        </authorList>
    </citation>
    <scope>NUCLEOTIDE SEQUENCE [LARGE SCALE GENOMIC DNA]</scope>
    <source>
        <strain evidence="1 2">KTK01</strain>
    </source>
</reference>
<protein>
    <submittedName>
        <fullName evidence="1">N4-gp56 family major capsid protein</fullName>
    </submittedName>
</protein>
<gene>
    <name evidence="1" type="ORF">E4680_13390</name>
</gene>
<dbReference type="AlphaFoldDB" id="A0A4Z0F4R3"/>
<dbReference type="Proteomes" id="UP000297890">
    <property type="component" value="Unassembled WGS sequence"/>
</dbReference>
<sequence length="337" mass="36188">MQMATGTTKYSDLSVRNTVYAQKKMLETPQPMLILEALATHFTVPLNSTRVASWVRADALPLATTPVIEGVVPSATKFTTQKIEATLKQYIGLVSVTDVLADTHEDGNLMALMEQMGYQLGNTVEAIRFGEFVSGTNKMQTNGTNRSDINTELNRTVIRKAIRSLKLQKAKPISRMVAPSVNYATTPVSPAYVGVAHTSAEMDIRNMGGFSPVENYANEANMFPGEIGRVDAVRFVISTEVPFWANAGAALGGTGMLSTGGSNIDVYPLLIIGMDALGVVSLKGPNAATPYLFNPVPSAGNPTGQVGHAVWKLWTTALILNQAHVVRVEHAIKQDPA</sequence>
<dbReference type="EMBL" id="SRIO01000037">
    <property type="protein sequence ID" value="TFZ81197.1"/>
    <property type="molecule type" value="Genomic_DNA"/>
</dbReference>
<name>A0A4Z0F4R3_9GAMM</name>
<dbReference type="NCBIfam" id="TIGR04387">
    <property type="entry name" value="capsid_maj_N4"/>
    <property type="match status" value="1"/>
</dbReference>
<evidence type="ECO:0000313" key="1">
    <source>
        <dbReference type="EMBL" id="TFZ81197.1"/>
    </source>
</evidence>
<comment type="caution">
    <text evidence="1">The sequence shown here is derived from an EMBL/GenBank/DDBJ whole genome shotgun (WGS) entry which is preliminary data.</text>
</comment>
<keyword evidence="2" id="KW-1185">Reference proteome</keyword>
<accession>A0A4Z0F4R3</accession>
<dbReference type="Pfam" id="PF25209">
    <property type="entry name" value="Phage_capsid_4"/>
    <property type="match status" value="1"/>
</dbReference>
<evidence type="ECO:0000313" key="2">
    <source>
        <dbReference type="Proteomes" id="UP000297890"/>
    </source>
</evidence>